<keyword evidence="2" id="KW-0378">Hydrolase</keyword>
<dbReference type="GO" id="GO:0016787">
    <property type="term" value="F:hydrolase activity"/>
    <property type="evidence" value="ECO:0007669"/>
    <property type="project" value="UniProtKB-KW"/>
</dbReference>
<sequence length="271" mass="27754">MSKTIDAETAFAWFTTPRRLPDLPAAAGLMATAQRHTLAHEGQALALWAWGQGPRILLVHGWEGAAAQFHALVPALTAAGYQVIAADMPAHGASAGRRADPVAFGRAVAAIGSALAAGLPDLAPQSVDSFIGHSVGSAGGIHAFAGGFTVARSIHVAGPVSLLRAAERFVGAVGLSEAEAARFPELLQRITGPHTDIMELHAVRAGLRHPALLLHDPADPVVPFADSAALAAAWPQAALLPLPGSGHMSILEDPRLLTAIAGFLPGMAEAA</sequence>
<organism evidence="2 3">
    <name type="scientific">Marinibaculum pumilum</name>
    <dbReference type="NCBI Taxonomy" id="1766165"/>
    <lineage>
        <taxon>Bacteria</taxon>
        <taxon>Pseudomonadati</taxon>
        <taxon>Pseudomonadota</taxon>
        <taxon>Alphaproteobacteria</taxon>
        <taxon>Rhodospirillales</taxon>
        <taxon>Rhodospirillaceae</taxon>
        <taxon>Marinibaculum</taxon>
    </lineage>
</organism>
<dbReference type="InterPro" id="IPR050228">
    <property type="entry name" value="Carboxylesterase_BioH"/>
</dbReference>
<protein>
    <submittedName>
        <fullName evidence="2">Alpha/beta hydrolase</fullName>
    </submittedName>
</protein>
<dbReference type="Gene3D" id="3.40.50.1820">
    <property type="entry name" value="alpha/beta hydrolase"/>
    <property type="match status" value="1"/>
</dbReference>
<dbReference type="RefSeq" id="WP_379898589.1">
    <property type="nucleotide sequence ID" value="NZ_JBHRTR010000015.1"/>
</dbReference>
<feature type="domain" description="AB hydrolase-1" evidence="1">
    <location>
        <begin position="54"/>
        <end position="143"/>
    </location>
</feature>
<accession>A0ABV7KWC2</accession>
<dbReference type="Pfam" id="PF00561">
    <property type="entry name" value="Abhydrolase_1"/>
    <property type="match status" value="1"/>
</dbReference>
<gene>
    <name evidence="2" type="ORF">ACFOGJ_04900</name>
</gene>
<reference evidence="3" key="1">
    <citation type="journal article" date="2019" name="Int. J. Syst. Evol. Microbiol.">
        <title>The Global Catalogue of Microorganisms (GCM) 10K type strain sequencing project: providing services to taxonomists for standard genome sequencing and annotation.</title>
        <authorList>
            <consortium name="The Broad Institute Genomics Platform"/>
            <consortium name="The Broad Institute Genome Sequencing Center for Infectious Disease"/>
            <person name="Wu L."/>
            <person name="Ma J."/>
        </authorList>
    </citation>
    <scope>NUCLEOTIDE SEQUENCE [LARGE SCALE GENOMIC DNA]</scope>
    <source>
        <strain evidence="3">KCTC 42964</strain>
    </source>
</reference>
<proteinExistence type="predicted"/>
<evidence type="ECO:0000313" key="2">
    <source>
        <dbReference type="EMBL" id="MFC3226556.1"/>
    </source>
</evidence>
<dbReference type="EMBL" id="JBHRTR010000015">
    <property type="protein sequence ID" value="MFC3226556.1"/>
    <property type="molecule type" value="Genomic_DNA"/>
</dbReference>
<dbReference type="PANTHER" id="PTHR43194:SF5">
    <property type="entry name" value="PIMELOYL-[ACYL-CARRIER PROTEIN] METHYL ESTER ESTERASE"/>
    <property type="match status" value="1"/>
</dbReference>
<evidence type="ECO:0000313" key="3">
    <source>
        <dbReference type="Proteomes" id="UP001595528"/>
    </source>
</evidence>
<dbReference type="InterPro" id="IPR000073">
    <property type="entry name" value="AB_hydrolase_1"/>
</dbReference>
<dbReference type="InterPro" id="IPR029058">
    <property type="entry name" value="AB_hydrolase_fold"/>
</dbReference>
<dbReference type="PANTHER" id="PTHR43194">
    <property type="entry name" value="HYDROLASE ALPHA/BETA FOLD FAMILY"/>
    <property type="match status" value="1"/>
</dbReference>
<name>A0ABV7KWC2_9PROT</name>
<evidence type="ECO:0000259" key="1">
    <source>
        <dbReference type="Pfam" id="PF00561"/>
    </source>
</evidence>
<dbReference type="Proteomes" id="UP001595528">
    <property type="component" value="Unassembled WGS sequence"/>
</dbReference>
<keyword evidence="3" id="KW-1185">Reference proteome</keyword>
<dbReference type="SUPFAM" id="SSF53474">
    <property type="entry name" value="alpha/beta-Hydrolases"/>
    <property type="match status" value="1"/>
</dbReference>
<comment type="caution">
    <text evidence="2">The sequence shown here is derived from an EMBL/GenBank/DDBJ whole genome shotgun (WGS) entry which is preliminary data.</text>
</comment>